<feature type="region of interest" description="Disordered" evidence="2">
    <location>
        <begin position="193"/>
        <end position="249"/>
    </location>
</feature>
<evidence type="ECO:0000256" key="1">
    <source>
        <dbReference type="SAM" id="Coils"/>
    </source>
</evidence>
<sequence>MPRGRSTVPALAPAPAPTPVIASSSTRSTNRKRGPPTSLPSSDNAGSVKKMKKGKGKAVKVDEQEQEADDTKFWKKPGMTRFLKWLLDHENQNRLKEAGTTAGIMKKDLYKEVADLVNAEPANRADKTWKPWTLANVKYNIRSSESKYKKAKAMLNETGGGDDDRVQLLREVRKICPQYDDFHSVYMSNRRLNPPRMIQTTTIPGESIEFSDDSENDNGSSESEGHEGGEVGYMGVDGEESDGGDDDVRELEGHHHVRVEGFDMAQLLAGYDETETPPGASTSSGNSARHSSSSTKKQPLKNNAGKGKAKDTPHQIMFQRLTELSSKDGATSGLLDGMRKDLAEKERACLEREKACFQLEMNWARQSLERVAELDRRLEERRQEHEKQV</sequence>
<feature type="region of interest" description="Disordered" evidence="2">
    <location>
        <begin position="1"/>
        <end position="69"/>
    </location>
</feature>
<accession>A0ABQ7JQG7</accession>
<comment type="caution">
    <text evidence="3">The sequence shown here is derived from an EMBL/GenBank/DDBJ whole genome shotgun (WGS) entry which is preliminary data.</text>
</comment>
<feature type="compositionally biased region" description="Basic and acidic residues" evidence="2">
    <location>
        <begin position="59"/>
        <end position="69"/>
    </location>
</feature>
<evidence type="ECO:0000313" key="4">
    <source>
        <dbReference type="Proteomes" id="UP001194696"/>
    </source>
</evidence>
<feature type="compositionally biased region" description="Basic residues" evidence="2">
    <location>
        <begin position="49"/>
        <end position="58"/>
    </location>
</feature>
<reference evidence="3 4" key="1">
    <citation type="journal article" date="2020" name="Fungal Divers.">
        <title>Resolving the Mortierellaceae phylogeny through synthesis of multi-gene phylogenetics and phylogenomics.</title>
        <authorList>
            <person name="Vandepol N."/>
            <person name="Liber J."/>
            <person name="Desiro A."/>
            <person name="Na H."/>
            <person name="Kennedy M."/>
            <person name="Barry K."/>
            <person name="Grigoriev I.V."/>
            <person name="Miller A.N."/>
            <person name="O'Donnell K."/>
            <person name="Stajich J.E."/>
            <person name="Bonito G."/>
        </authorList>
    </citation>
    <scope>NUCLEOTIDE SEQUENCE [LARGE SCALE GENOMIC DNA]</scope>
    <source>
        <strain evidence="3 4">AD045</strain>
    </source>
</reference>
<feature type="compositionally biased region" description="Low complexity" evidence="2">
    <location>
        <begin position="281"/>
        <end position="294"/>
    </location>
</feature>
<feature type="compositionally biased region" description="Low complexity" evidence="2">
    <location>
        <begin position="1"/>
        <end position="11"/>
    </location>
</feature>
<name>A0ABQ7JQG7_9FUNG</name>
<feature type="compositionally biased region" description="Acidic residues" evidence="2">
    <location>
        <begin position="237"/>
        <end position="249"/>
    </location>
</feature>
<dbReference type="PANTHER" id="PTHR33324">
    <property type="entry name" value="EXPRESSED PROTEIN"/>
    <property type="match status" value="1"/>
</dbReference>
<organism evidence="3 4">
    <name type="scientific">Linnemannia gamsii</name>
    <dbReference type="NCBI Taxonomy" id="64522"/>
    <lineage>
        <taxon>Eukaryota</taxon>
        <taxon>Fungi</taxon>
        <taxon>Fungi incertae sedis</taxon>
        <taxon>Mucoromycota</taxon>
        <taxon>Mortierellomycotina</taxon>
        <taxon>Mortierellomycetes</taxon>
        <taxon>Mortierellales</taxon>
        <taxon>Mortierellaceae</taxon>
        <taxon>Linnemannia</taxon>
    </lineage>
</organism>
<protein>
    <recommendedName>
        <fullName evidence="5">No apical meristem-associated C-terminal domain-containing protein</fullName>
    </recommendedName>
</protein>
<keyword evidence="4" id="KW-1185">Reference proteome</keyword>
<feature type="region of interest" description="Disordered" evidence="2">
    <location>
        <begin position="272"/>
        <end position="315"/>
    </location>
</feature>
<keyword evidence="1" id="KW-0175">Coiled coil</keyword>
<evidence type="ECO:0000313" key="3">
    <source>
        <dbReference type="EMBL" id="KAG0283222.1"/>
    </source>
</evidence>
<gene>
    <name evidence="3" type="ORF">BGZ96_012404</name>
</gene>
<dbReference type="Proteomes" id="UP001194696">
    <property type="component" value="Unassembled WGS sequence"/>
</dbReference>
<feature type="coiled-coil region" evidence="1">
    <location>
        <begin position="340"/>
        <end position="388"/>
    </location>
</feature>
<dbReference type="EMBL" id="JAAAIM010000936">
    <property type="protein sequence ID" value="KAG0283222.1"/>
    <property type="molecule type" value="Genomic_DNA"/>
</dbReference>
<dbReference type="PANTHER" id="PTHR33324:SF2">
    <property type="entry name" value="MYB_SANT-LIKE DNA-BINDING DOMAIN-CONTAINING PROTEIN"/>
    <property type="match status" value="1"/>
</dbReference>
<proteinExistence type="predicted"/>
<evidence type="ECO:0008006" key="5">
    <source>
        <dbReference type="Google" id="ProtNLM"/>
    </source>
</evidence>
<evidence type="ECO:0000256" key="2">
    <source>
        <dbReference type="SAM" id="MobiDB-lite"/>
    </source>
</evidence>